<evidence type="ECO:0000256" key="1">
    <source>
        <dbReference type="SAM" id="MobiDB-lite"/>
    </source>
</evidence>
<protein>
    <recommendedName>
        <fullName evidence="2">SANT and BTB domain-containing protein</fullName>
    </recommendedName>
</protein>
<dbReference type="InterPro" id="IPR045902">
    <property type="entry name" value="SANBR-like"/>
</dbReference>
<dbReference type="EMBL" id="OU895877">
    <property type="protein sequence ID" value="CAG9797800.1"/>
    <property type="molecule type" value="Genomic_DNA"/>
</dbReference>
<dbReference type="OrthoDB" id="550012at2759"/>
<reference evidence="3" key="2">
    <citation type="submission" date="2022-10" db="EMBL/GenBank/DDBJ databases">
        <authorList>
            <consortium name="ENA_rothamsted_submissions"/>
            <consortium name="culmorum"/>
            <person name="King R."/>
        </authorList>
    </citation>
    <scope>NUCLEOTIDE SEQUENCE</scope>
</reference>
<dbReference type="Proteomes" id="UP001153620">
    <property type="component" value="Chromosome 1"/>
</dbReference>
<evidence type="ECO:0000259" key="2">
    <source>
        <dbReference type="Pfam" id="PF11822"/>
    </source>
</evidence>
<feature type="region of interest" description="Disordered" evidence="1">
    <location>
        <begin position="168"/>
        <end position="210"/>
    </location>
</feature>
<feature type="region of interest" description="Disordered" evidence="1">
    <location>
        <begin position="640"/>
        <end position="681"/>
    </location>
</feature>
<evidence type="ECO:0000313" key="4">
    <source>
        <dbReference type="Proteomes" id="UP001153620"/>
    </source>
</evidence>
<dbReference type="PANTHER" id="PTHR20946:SF0">
    <property type="entry name" value="SANT AND BTB DOMAIN REGULATOR OF CLASS SWITCH RECOMBINATION"/>
    <property type="match status" value="1"/>
</dbReference>
<feature type="compositionally biased region" description="Polar residues" evidence="1">
    <location>
        <begin position="640"/>
        <end position="661"/>
    </location>
</feature>
<dbReference type="AlphaFoldDB" id="A0A9N9RH20"/>
<name>A0A9N9RH20_9DIPT</name>
<evidence type="ECO:0000313" key="3">
    <source>
        <dbReference type="EMBL" id="CAG9797800.1"/>
    </source>
</evidence>
<organism evidence="3 4">
    <name type="scientific">Chironomus riparius</name>
    <dbReference type="NCBI Taxonomy" id="315576"/>
    <lineage>
        <taxon>Eukaryota</taxon>
        <taxon>Metazoa</taxon>
        <taxon>Ecdysozoa</taxon>
        <taxon>Arthropoda</taxon>
        <taxon>Hexapoda</taxon>
        <taxon>Insecta</taxon>
        <taxon>Pterygota</taxon>
        <taxon>Neoptera</taxon>
        <taxon>Endopterygota</taxon>
        <taxon>Diptera</taxon>
        <taxon>Nematocera</taxon>
        <taxon>Chironomoidea</taxon>
        <taxon>Chironomidae</taxon>
        <taxon>Chironominae</taxon>
        <taxon>Chironomus</taxon>
    </lineage>
</organism>
<dbReference type="PANTHER" id="PTHR20946">
    <property type="entry name" value="SANT AND BTB DOMAIN REGULATOR OF CLASS SWITCH RECOMBINATION"/>
    <property type="match status" value="1"/>
</dbReference>
<feature type="domain" description="SANT and BTB" evidence="2">
    <location>
        <begin position="245"/>
        <end position="341"/>
    </location>
</feature>
<accession>A0A9N9RH20</accession>
<proteinExistence type="predicted"/>
<reference evidence="3" key="1">
    <citation type="submission" date="2022-01" db="EMBL/GenBank/DDBJ databases">
        <authorList>
            <person name="King R."/>
        </authorList>
    </citation>
    <scope>NUCLEOTIDE SEQUENCE</scope>
</reference>
<sequence>MSLTPNPKDENVSEVDQKNVGVISMHEFLHFLKLSVNVHETLDKPSKNANFNFENLSKNDLVNNLMRKYKSIADSSFCSNTKIVEGSKEDLIIKRKRSAKGGKNVSLKSKVGESCDNLFPNLNPNLTEKLDEVLGQGILDSLLPFISQQQQPVLQNKSHVITPSSQLAIQQTQNTQQNPSTSGVSLGKIKQIPPNQKSMSSSSGEKKSNSIEHNGSIIFSQKSLRKKSPLVIDQTTKSLSEPELTIHVCDEVKGVSRDFTCPQKLLISKMGYFADITSGQRLEDMDISVHCDLDIFDWLIKWVKKETLASQDNWPKLNASNVIPILVSASFLQMEPLLLDCLSYCHAHLSDVVKISPNLGCLNDNIISRLAAMFTNLELEMVKDKKDRIQPRLFCKLIQSLCEVEAQSLRGHYASLAGLFRCIKCGKYVTQTVSTYVHCVSSNMKLNRWGQIISSHVRDTNWSLSNYVSNLYKELRSWRKTYWRLWATCHFLYCSICETHFPASQLQWCMYHPEPPQFLTSGNPNETGKIGRYPCCGLQLAYRFESVTSPFNGCQYREHCVVAENDRDRAILNLVNQVSENNLSMFESPPTSRTSSASNSNEPWWNGMSILNNRVRQGILPSLHIEGDIRFNNRKFRVQQPIQPDSSSETESSDYALQVRQTSSSTSSSDGEESECGVASRTQYKSGYKRRLKTGCRSWSANLSARSNQDNQREFEERAMKQIMSIVSKKTGIGVADQTKDFQTYQQGGIYIKLENEWKEALKRNVTTKVMKQK</sequence>
<keyword evidence="4" id="KW-1185">Reference proteome</keyword>
<dbReference type="Pfam" id="PF11822">
    <property type="entry name" value="BTB_SANBR"/>
    <property type="match status" value="1"/>
</dbReference>
<dbReference type="InterPro" id="IPR021777">
    <property type="entry name" value="SANBR_BTB"/>
</dbReference>
<gene>
    <name evidence="3" type="ORF">CHIRRI_LOCUS787</name>
</gene>